<dbReference type="InterPro" id="IPR026749">
    <property type="entry name" value="Tmem135"/>
</dbReference>
<accession>A0ABQ8FKZ0</accession>
<reference evidence="2 3" key="1">
    <citation type="submission" date="2021-02" db="EMBL/GenBank/DDBJ databases">
        <title>Variation within the Batrachochytrium salamandrivorans European outbreak.</title>
        <authorList>
            <person name="Kelly M."/>
            <person name="Pasmans F."/>
            <person name="Shea T.P."/>
            <person name="Munoz J.F."/>
            <person name="Carranza S."/>
            <person name="Cuomo C.A."/>
            <person name="Martel A."/>
        </authorList>
    </citation>
    <scope>NUCLEOTIDE SEQUENCE [LARGE SCALE GENOMIC DNA]</scope>
    <source>
        <strain evidence="2 3">AMFP18/2</strain>
    </source>
</reference>
<dbReference type="PANTHER" id="PTHR12459">
    <property type="entry name" value="TRANSMEMBRANE PROTEIN 135-RELATED"/>
    <property type="match status" value="1"/>
</dbReference>
<keyword evidence="3" id="KW-1185">Reference proteome</keyword>
<evidence type="ECO:0000256" key="1">
    <source>
        <dbReference type="SAM" id="MobiDB-lite"/>
    </source>
</evidence>
<organism evidence="2 3">
    <name type="scientific">Batrachochytrium salamandrivorans</name>
    <dbReference type="NCBI Taxonomy" id="1357716"/>
    <lineage>
        <taxon>Eukaryota</taxon>
        <taxon>Fungi</taxon>
        <taxon>Fungi incertae sedis</taxon>
        <taxon>Chytridiomycota</taxon>
        <taxon>Chytridiomycota incertae sedis</taxon>
        <taxon>Chytridiomycetes</taxon>
        <taxon>Rhizophydiales</taxon>
        <taxon>Rhizophydiales incertae sedis</taxon>
        <taxon>Batrachochytrium</taxon>
    </lineage>
</organism>
<feature type="region of interest" description="Disordered" evidence="1">
    <location>
        <begin position="235"/>
        <end position="272"/>
    </location>
</feature>
<sequence>MIPLKAVGQDAVGQDTVGLGGGTASKPEGTTEDNRDSTHHAVSIKEGHGAAHGRHAAARGLRRSLGSILVSAVRIFGTAYGLQAALSLVSASARRKPGSFATKHLGIDKACLSFIAAAVSGTYQLLDHVGPGVLSLVGVSVCSECSSKTRSTTIPTGTTPATTCCCLVRHLPAWWWSAFKGTVTSLWLVLDPSAARRTQLALSLMVRVVYFSVRAWINHYKVKLLPLRSRKRSDHGHEQIHEQSHEQPHEQPHEQSHEQSHEHSALISQPSPPSSLITHIAHSVDRFGVHLVWLFNAYWICSWSFISSHLLPRSYFKSILFLSSSRDRLGPDYEHFVKAAGILSRFLSTRPLQNSIAQIPATASSQSHLQHLLDTVKPTDAHAHAMSQLTGLPAILSKGVDESRHASLVCAVLHPYETACETAALRVFGLGVIKLVKIYTTINSAFFAWSLLQHFRHRFIAPSKHYTGERTRHVVISKLRRLISSTARSVFSFSMYLFVYSYSVCLLHRIVGTNCLMIYGVSGWIASPTMLMEKQDRFSELNTYLSLQVLNGFWRMGVESKWWKYTMYSEMMCIVPSMAALAVILDWHPHAPQGVYGYLIHRFFETTPTHTK</sequence>
<protein>
    <recommendedName>
        <fullName evidence="4">Transmembrane protein 135 N-terminal domain-containing protein</fullName>
    </recommendedName>
</protein>
<dbReference type="Proteomes" id="UP001648503">
    <property type="component" value="Unassembled WGS sequence"/>
</dbReference>
<evidence type="ECO:0000313" key="2">
    <source>
        <dbReference type="EMBL" id="KAH6600113.1"/>
    </source>
</evidence>
<comment type="caution">
    <text evidence="2">The sequence shown here is derived from an EMBL/GenBank/DDBJ whole genome shotgun (WGS) entry which is preliminary data.</text>
</comment>
<dbReference type="EMBL" id="JAFCIX010000048">
    <property type="protein sequence ID" value="KAH6600113.1"/>
    <property type="molecule type" value="Genomic_DNA"/>
</dbReference>
<feature type="region of interest" description="Disordered" evidence="1">
    <location>
        <begin position="1"/>
        <end position="53"/>
    </location>
</feature>
<feature type="compositionally biased region" description="Basic and acidic residues" evidence="1">
    <location>
        <begin position="235"/>
        <end position="264"/>
    </location>
</feature>
<gene>
    <name evidence="2" type="ORF">BASA50_002572</name>
</gene>
<evidence type="ECO:0000313" key="3">
    <source>
        <dbReference type="Proteomes" id="UP001648503"/>
    </source>
</evidence>
<evidence type="ECO:0008006" key="4">
    <source>
        <dbReference type="Google" id="ProtNLM"/>
    </source>
</evidence>
<feature type="compositionally biased region" description="Basic and acidic residues" evidence="1">
    <location>
        <begin position="32"/>
        <end position="49"/>
    </location>
</feature>
<proteinExistence type="predicted"/>
<name>A0ABQ8FKZ0_9FUNG</name>